<proteinExistence type="predicted"/>
<evidence type="ECO:0000313" key="1">
    <source>
        <dbReference type="EMBL" id="PJA83420.1"/>
    </source>
</evidence>
<name>A0A2M7Z3I4_9BACT</name>
<dbReference type="Proteomes" id="UP000230178">
    <property type="component" value="Unassembled WGS sequence"/>
</dbReference>
<dbReference type="EMBL" id="PFVS01000043">
    <property type="protein sequence ID" value="PJA83420.1"/>
    <property type="molecule type" value="Genomic_DNA"/>
</dbReference>
<evidence type="ECO:0000313" key="2">
    <source>
        <dbReference type="Proteomes" id="UP000230178"/>
    </source>
</evidence>
<organism evidence="1 2">
    <name type="scientific">Candidatus Nealsonbacteria bacterium CG_4_9_14_3_um_filter_37_29</name>
    <dbReference type="NCBI Taxonomy" id="1974696"/>
    <lineage>
        <taxon>Bacteria</taxon>
        <taxon>Candidatus Nealsoniibacteriota</taxon>
    </lineage>
</organism>
<reference evidence="2" key="1">
    <citation type="submission" date="2017-09" db="EMBL/GenBank/DDBJ databases">
        <title>Depth-based differentiation of microbial function through sediment-hosted aquifers and enrichment of novel symbionts in the deep terrestrial subsurface.</title>
        <authorList>
            <person name="Probst A.J."/>
            <person name="Ladd B."/>
            <person name="Jarett J.K."/>
            <person name="Geller-Mcgrath D.E."/>
            <person name="Sieber C.M.K."/>
            <person name="Emerson J.B."/>
            <person name="Anantharaman K."/>
            <person name="Thomas B.C."/>
            <person name="Malmstrom R."/>
            <person name="Stieglmeier M."/>
            <person name="Klingl A."/>
            <person name="Woyke T."/>
            <person name="Ryan C.M."/>
            <person name="Banfield J.F."/>
        </authorList>
    </citation>
    <scope>NUCLEOTIDE SEQUENCE [LARGE SCALE GENOMIC DNA]</scope>
</reference>
<dbReference type="AlphaFoldDB" id="A0A2M7Z3I4"/>
<sequence>RQELLYNVAVNVYGDKGDFKIMEEYLDKMLNYAPNVPMAKIYYATAITTEGPQKFNKGMDLIESALSNLTIGLDEQQLNALRNVYNLYLNYFYDKKDSERFLTAMEGAKKIELRIEIINEGKYKSGLIKTLPAKKSEEFSRGIEGFKKMGWPAIEKK</sequence>
<comment type="caution">
    <text evidence="1">The sequence shown here is derived from an EMBL/GenBank/DDBJ whole genome shotgun (WGS) entry which is preliminary data.</text>
</comment>
<accession>A0A2M7Z3I4</accession>
<feature type="non-terminal residue" evidence="1">
    <location>
        <position position="1"/>
    </location>
</feature>
<gene>
    <name evidence="1" type="ORF">CO146_01195</name>
</gene>
<protein>
    <submittedName>
        <fullName evidence="1">Uncharacterized protein</fullName>
    </submittedName>
</protein>